<dbReference type="AlphaFoldDB" id="A0A2C5XAJ9"/>
<feature type="compositionally biased region" description="Polar residues" evidence="1">
    <location>
        <begin position="302"/>
        <end position="320"/>
    </location>
</feature>
<evidence type="ECO:0000256" key="1">
    <source>
        <dbReference type="SAM" id="MobiDB-lite"/>
    </source>
</evidence>
<proteinExistence type="predicted"/>
<keyword evidence="3" id="KW-1185">Reference proteome</keyword>
<dbReference type="OrthoDB" id="10329692at2759"/>
<dbReference type="EMBL" id="NJEU01001544">
    <property type="protein sequence ID" value="PHH64789.1"/>
    <property type="molecule type" value="Genomic_DNA"/>
</dbReference>
<protein>
    <submittedName>
        <fullName evidence="2">Uncharacterized protein</fullName>
    </submittedName>
</protein>
<dbReference type="Proteomes" id="UP000224854">
    <property type="component" value="Unassembled WGS sequence"/>
</dbReference>
<evidence type="ECO:0000313" key="3">
    <source>
        <dbReference type="Proteomes" id="UP000224854"/>
    </source>
</evidence>
<name>A0A2C5XAJ9_9HYPO</name>
<sequence length="320" mass="36278">MGAAANAHTQPAYGPNEDFGFSEMSDDEETHERFRTEDLQVLKVPRAPLLETRFWSRLLERPRPFPCWTIPNTHFAAFRLLMSTLIPDADFPGAEQDGKLLAIIIHAAHLGVKYHMPHQVTELGTELVRHLFGQFLFQVAVSRYPRRDLKVKANHLIRAWNILTYEEVLKFTCVHPLEIAMVFAVYVPFAYVEEYLDGQDADLVRDVEYFMGQHPESRRADQAAAMITEYRDGVENGYTGPFAKRLCERLEIPVPEWYEAEIANPPTGALRDIKGDLEWELNVLATHPWNKPLSSYKADNGGQANNGDQADNGGQANNGV</sequence>
<gene>
    <name evidence="2" type="ORF">CDD82_1724</name>
</gene>
<organism evidence="2 3">
    <name type="scientific">Ophiocordyceps australis</name>
    <dbReference type="NCBI Taxonomy" id="1399860"/>
    <lineage>
        <taxon>Eukaryota</taxon>
        <taxon>Fungi</taxon>
        <taxon>Dikarya</taxon>
        <taxon>Ascomycota</taxon>
        <taxon>Pezizomycotina</taxon>
        <taxon>Sordariomycetes</taxon>
        <taxon>Hypocreomycetidae</taxon>
        <taxon>Hypocreales</taxon>
        <taxon>Ophiocordycipitaceae</taxon>
        <taxon>Ophiocordyceps</taxon>
    </lineage>
</organism>
<feature type="region of interest" description="Disordered" evidence="1">
    <location>
        <begin position="294"/>
        <end position="320"/>
    </location>
</feature>
<evidence type="ECO:0000313" key="2">
    <source>
        <dbReference type="EMBL" id="PHH64789.1"/>
    </source>
</evidence>
<comment type="caution">
    <text evidence="2">The sequence shown here is derived from an EMBL/GenBank/DDBJ whole genome shotgun (WGS) entry which is preliminary data.</text>
</comment>
<reference evidence="2 3" key="1">
    <citation type="submission" date="2017-06" db="EMBL/GenBank/DDBJ databases">
        <title>Ant-infecting Ophiocordyceps genomes reveal a high diversity of potential behavioral manipulation genes and a possible major role for enterotoxins.</title>
        <authorList>
            <person name="De Bekker C."/>
            <person name="Evans H.C."/>
            <person name="Brachmann A."/>
            <person name="Hughes D.P."/>
        </authorList>
    </citation>
    <scope>NUCLEOTIDE SEQUENCE [LARGE SCALE GENOMIC DNA]</scope>
    <source>
        <strain evidence="2 3">1348a</strain>
    </source>
</reference>
<accession>A0A2C5XAJ9</accession>
<feature type="region of interest" description="Disordered" evidence="1">
    <location>
        <begin position="1"/>
        <end position="29"/>
    </location>
</feature>